<reference evidence="5 6" key="1">
    <citation type="submission" date="2016-11" db="EMBL/GenBank/DDBJ databases">
        <authorList>
            <person name="Jaros S."/>
            <person name="Januszkiewicz K."/>
            <person name="Wedrychowicz H."/>
        </authorList>
    </citation>
    <scope>NUCLEOTIDE SEQUENCE [LARGE SCALE GENOMIC DNA]</scope>
    <source>
        <strain evidence="5 6">GAS95</strain>
    </source>
</reference>
<dbReference type="PANTHER" id="PTHR34698">
    <property type="entry name" value="5-OXOPROLINASE SUBUNIT B"/>
    <property type="match status" value="1"/>
</dbReference>
<evidence type="ECO:0000259" key="4">
    <source>
        <dbReference type="SMART" id="SM00796"/>
    </source>
</evidence>
<organism evidence="5 6">
    <name type="scientific">Paraburkholderia phenazinium</name>
    <dbReference type="NCBI Taxonomy" id="60549"/>
    <lineage>
        <taxon>Bacteria</taxon>
        <taxon>Pseudomonadati</taxon>
        <taxon>Pseudomonadota</taxon>
        <taxon>Betaproteobacteria</taxon>
        <taxon>Burkholderiales</taxon>
        <taxon>Burkholderiaceae</taxon>
        <taxon>Paraburkholderia</taxon>
    </lineage>
</organism>
<dbReference type="Proteomes" id="UP000185151">
    <property type="component" value="Unassembled WGS sequence"/>
</dbReference>
<evidence type="ECO:0000256" key="2">
    <source>
        <dbReference type="ARBA" id="ARBA00022801"/>
    </source>
</evidence>
<name>A0A1N6JH37_9BURK</name>
<keyword evidence="3" id="KW-0067">ATP-binding</keyword>
<dbReference type="AlphaFoldDB" id="A0A1N6JH37"/>
<keyword evidence="6" id="KW-1185">Reference proteome</keyword>
<dbReference type="SUPFAM" id="SSF50891">
    <property type="entry name" value="Cyclophilin-like"/>
    <property type="match status" value="1"/>
</dbReference>
<dbReference type="OrthoDB" id="9778567at2"/>
<dbReference type="GO" id="GO:0016787">
    <property type="term" value="F:hydrolase activity"/>
    <property type="evidence" value="ECO:0007669"/>
    <property type="project" value="UniProtKB-KW"/>
</dbReference>
<keyword evidence="2" id="KW-0378">Hydrolase</keyword>
<dbReference type="EMBL" id="FSRU01000001">
    <property type="protein sequence ID" value="SIO43615.1"/>
    <property type="molecule type" value="Genomic_DNA"/>
</dbReference>
<keyword evidence="1" id="KW-0547">Nucleotide-binding</keyword>
<dbReference type="Gene3D" id="3.30.1360.40">
    <property type="match status" value="1"/>
</dbReference>
<accession>A0A1N6JH37</accession>
<dbReference type="InterPro" id="IPR010016">
    <property type="entry name" value="PxpB"/>
</dbReference>
<gene>
    <name evidence="5" type="ORF">SAMN05444165_3179</name>
</gene>
<evidence type="ECO:0000313" key="6">
    <source>
        <dbReference type="Proteomes" id="UP000185151"/>
    </source>
</evidence>
<dbReference type="SMART" id="SM00796">
    <property type="entry name" value="AHS1"/>
    <property type="match status" value="1"/>
</dbReference>
<protein>
    <submittedName>
        <fullName evidence="5">Sensor histidine kinase inhibitor, KipI family</fullName>
    </submittedName>
</protein>
<dbReference type="GO" id="GO:0005524">
    <property type="term" value="F:ATP binding"/>
    <property type="evidence" value="ECO:0007669"/>
    <property type="project" value="UniProtKB-KW"/>
</dbReference>
<dbReference type="Gene3D" id="2.40.100.10">
    <property type="entry name" value="Cyclophilin-like"/>
    <property type="match status" value="1"/>
</dbReference>
<dbReference type="SUPFAM" id="SSF160467">
    <property type="entry name" value="PH0987 N-terminal domain-like"/>
    <property type="match status" value="1"/>
</dbReference>
<dbReference type="PANTHER" id="PTHR34698:SF2">
    <property type="entry name" value="5-OXOPROLINASE SUBUNIT B"/>
    <property type="match status" value="1"/>
</dbReference>
<dbReference type="NCBIfam" id="TIGR00370">
    <property type="entry name" value="5-oxoprolinase subunit PxpB"/>
    <property type="match status" value="1"/>
</dbReference>
<feature type="domain" description="Carboxyltransferase" evidence="4">
    <location>
        <begin position="21"/>
        <end position="230"/>
    </location>
</feature>
<dbReference type="Pfam" id="PF02682">
    <property type="entry name" value="CT_C_D"/>
    <property type="match status" value="1"/>
</dbReference>
<sequence length="257" mass="27173">MSTAMPLNRAAANAASDAAEWTLHASGERLLIVELQAKDRVAANRRARDFAARIGAENLPYISDIVPAMTTVGIHYSPSRVPLAAEGQAPYEALVETLNRLLASVAASQSAAARVVEIPVCYGGEHGPDLEDVARACGLSVAEVIELHSGALVDVMMLGFAPGHPYIGMFDEQLSPARRATPRTAVAAGSIGLANRQTVIYPLTLPGGWNLIGRTPLTLFDPAREAPCLVDAGDQIRFVPITPAQFDTLSPTTGVQR</sequence>
<evidence type="ECO:0000313" key="5">
    <source>
        <dbReference type="EMBL" id="SIO43615.1"/>
    </source>
</evidence>
<dbReference type="InterPro" id="IPR003833">
    <property type="entry name" value="CT_C_D"/>
</dbReference>
<proteinExistence type="predicted"/>
<evidence type="ECO:0000256" key="1">
    <source>
        <dbReference type="ARBA" id="ARBA00022741"/>
    </source>
</evidence>
<dbReference type="InterPro" id="IPR029000">
    <property type="entry name" value="Cyclophilin-like_dom_sf"/>
</dbReference>
<evidence type="ECO:0000256" key="3">
    <source>
        <dbReference type="ARBA" id="ARBA00022840"/>
    </source>
</evidence>